<organism evidence="1 2">
    <name type="scientific">Microbacterium phage Nicole72</name>
    <dbReference type="NCBI Taxonomy" id="3062838"/>
    <lineage>
        <taxon>Viruses</taxon>
        <taxon>Duplodnaviria</taxon>
        <taxon>Heunggongvirae</taxon>
        <taxon>Uroviricota</taxon>
        <taxon>Caudoviricetes</taxon>
        <taxon>Hodgkinviridae</taxon>
        <taxon>Meganvirus</taxon>
        <taxon>Meganvirus nichole72</taxon>
    </lineage>
</organism>
<evidence type="ECO:0000313" key="2">
    <source>
        <dbReference type="Proteomes" id="UP001654554"/>
    </source>
</evidence>
<protein>
    <submittedName>
        <fullName evidence="1">Uncharacterized protein</fullName>
    </submittedName>
</protein>
<gene>
    <name evidence="1" type="primary">84</name>
    <name evidence="1" type="ORF">SEA_NICOLE72_84</name>
</gene>
<evidence type="ECO:0000313" key="1">
    <source>
        <dbReference type="EMBL" id="WKW87121.1"/>
    </source>
</evidence>
<dbReference type="EMBL" id="OR159674">
    <property type="protein sequence ID" value="WKW87121.1"/>
    <property type="molecule type" value="Genomic_DNA"/>
</dbReference>
<dbReference type="Proteomes" id="UP001654554">
    <property type="component" value="Segment"/>
</dbReference>
<accession>A0ACD4UJK6</accession>
<reference evidence="1" key="1">
    <citation type="submission" date="2023-06" db="EMBL/GenBank/DDBJ databases">
        <authorList>
            <person name="Byrum C.A."/>
            <person name="Fullante V.A."/>
            <person name="Ghosh G."/>
            <person name="Ivey A.L."/>
            <person name="Joby C.P."/>
            <person name="Johnson E."/>
            <person name="Kamil H.A."/>
            <person name="Martinez L."/>
            <person name="Tutelo G.A."/>
            <person name="Wilson D."/>
            <person name="Ziegler A.J."/>
            <person name="Garlena R.A."/>
            <person name="Russell D.A."/>
            <person name="Jacobs-Sera D."/>
            <person name="Hatfull G.F."/>
        </authorList>
    </citation>
    <scope>NUCLEOTIDE SEQUENCE</scope>
</reference>
<sequence>MTCGASEVRCVCVLPAEHDGPHMCEASCGGSWRGSEADGTFEVVLFPGGTPSPIAALALAFGLWDDDEDDLEDEDDG</sequence>
<keyword evidence="2" id="KW-1185">Reference proteome</keyword>
<proteinExistence type="predicted"/>
<name>A0ACD4UJK6_9CAUD</name>